<proteinExistence type="predicted"/>
<accession>A0A6M4IUC7</accession>
<dbReference type="AlphaFoldDB" id="A0A6M4IUC7"/>
<dbReference type="SUPFAM" id="SSF74653">
    <property type="entry name" value="TolA/TonB C-terminal domain"/>
    <property type="match status" value="1"/>
</dbReference>
<feature type="chain" id="PRO_5026797306" description="TonB C-terminal domain-containing protein" evidence="1">
    <location>
        <begin position="21"/>
        <end position="263"/>
    </location>
</feature>
<evidence type="ECO:0000313" key="2">
    <source>
        <dbReference type="EMBL" id="QJR35761.1"/>
    </source>
</evidence>
<evidence type="ECO:0000313" key="3">
    <source>
        <dbReference type="Proteomes" id="UP000500938"/>
    </source>
</evidence>
<evidence type="ECO:0000256" key="1">
    <source>
        <dbReference type="SAM" id="SignalP"/>
    </source>
</evidence>
<reference evidence="2 3" key="1">
    <citation type="submission" date="2020-05" db="EMBL/GenBank/DDBJ databases">
        <title>Complete genome sequence of Gemmatimonas greenlandica TET16.</title>
        <authorList>
            <person name="Zeng Y."/>
        </authorList>
    </citation>
    <scope>NUCLEOTIDE SEQUENCE [LARGE SCALE GENOMIC DNA]</scope>
    <source>
        <strain evidence="2 3">TET16</strain>
    </source>
</reference>
<dbReference type="Proteomes" id="UP000500938">
    <property type="component" value="Chromosome"/>
</dbReference>
<protein>
    <recommendedName>
        <fullName evidence="4">TonB C-terminal domain-containing protein</fullName>
    </recommendedName>
</protein>
<evidence type="ECO:0008006" key="4">
    <source>
        <dbReference type="Google" id="ProtNLM"/>
    </source>
</evidence>
<gene>
    <name evidence="2" type="ORF">HKW67_09665</name>
</gene>
<organism evidence="2 3">
    <name type="scientific">Gemmatimonas groenlandica</name>
    <dbReference type="NCBI Taxonomy" id="2732249"/>
    <lineage>
        <taxon>Bacteria</taxon>
        <taxon>Pseudomonadati</taxon>
        <taxon>Gemmatimonadota</taxon>
        <taxon>Gemmatimonadia</taxon>
        <taxon>Gemmatimonadales</taxon>
        <taxon>Gemmatimonadaceae</taxon>
        <taxon>Gemmatimonas</taxon>
    </lineage>
</organism>
<sequence length="263" mass="28431">MKYWPYSVLAAALLITAASAFPDRLSAQVIAGRVTDDRTMKPAVDYVVRLVQMADTGLVALDEATTDTKGQFTVVAPSAGSYVLSFGRTAPRVHRVPVEVAAGVAPAPKDFPLPIQRESDTRPYVDVDVDSVLLLQRGSAGIMYPQAKREAMEGGSLFAMFVVDTTGHVEKNTVRLFSGTHADFTNAVNEWMSKAWFRPPTIGGVLVRRHVCLPLVFRPSTAGRRVVASTPPRIPAAGLSNSARELCARALESNATMTVFTLR</sequence>
<name>A0A6M4IUC7_9BACT</name>
<dbReference type="Gene3D" id="3.30.1150.10">
    <property type="match status" value="1"/>
</dbReference>
<keyword evidence="1" id="KW-0732">Signal</keyword>
<dbReference type="EMBL" id="CP053085">
    <property type="protein sequence ID" value="QJR35761.1"/>
    <property type="molecule type" value="Genomic_DNA"/>
</dbReference>
<keyword evidence="3" id="KW-1185">Reference proteome</keyword>
<dbReference type="RefSeq" id="WP_171225191.1">
    <property type="nucleotide sequence ID" value="NZ_CP053085.1"/>
</dbReference>
<dbReference type="SUPFAM" id="SSF49478">
    <property type="entry name" value="Cna protein B-type domain"/>
    <property type="match status" value="1"/>
</dbReference>
<feature type="signal peptide" evidence="1">
    <location>
        <begin position="1"/>
        <end position="20"/>
    </location>
</feature>
<dbReference type="KEGG" id="ggr:HKW67_09665"/>